<comment type="caution">
    <text evidence="1">The sequence shown here is derived from an EMBL/GenBank/DDBJ whole genome shotgun (WGS) entry which is preliminary data.</text>
</comment>
<dbReference type="Proteomes" id="UP000248198">
    <property type="component" value="Unassembled WGS sequence"/>
</dbReference>
<name>A0A318UMV7_9SPHI</name>
<dbReference type="SUPFAM" id="SSF53474">
    <property type="entry name" value="alpha/beta-Hydrolases"/>
    <property type="match status" value="1"/>
</dbReference>
<dbReference type="Pfam" id="PF00756">
    <property type="entry name" value="Esterase"/>
    <property type="match status" value="1"/>
</dbReference>
<gene>
    <name evidence="1" type="ORF">B0O44_101580</name>
</gene>
<keyword evidence="2" id="KW-1185">Reference proteome</keyword>
<proteinExistence type="predicted"/>
<sequence length="310" mass="35069">MAIPVTLKDPTGNSTNPLTMYKNSIFTLLGLNLLISVGTCFGQSPSKHPSFNIITQTIASKKLNETRVINISLPDDYQTNSKEKYPVIYLLDGGIEEDFVHVAGLVRYNTQPWINRFPKSIVVGIENTNRRRDFSYPVPNLDFLARMGFKKEQYPLYGGSANFISFLEHELQPYINQQYRTTEGKTIIGESFAGLMATEILLKHRKLFDTYIIISPSLWWGNEGLIASAPKDLSIANDQEIKVYIGASNKEEDLIMYNDAVALSETLKKNGGSHMKVSFDYLPDEIHSTIIHQAVYNAFKLLYPHTAYQK</sequence>
<dbReference type="InterPro" id="IPR029058">
    <property type="entry name" value="AB_hydrolase_fold"/>
</dbReference>
<dbReference type="PANTHER" id="PTHR48098">
    <property type="entry name" value="ENTEROCHELIN ESTERASE-RELATED"/>
    <property type="match status" value="1"/>
</dbReference>
<dbReference type="PANTHER" id="PTHR48098:SF6">
    <property type="entry name" value="FERRI-BACILLIBACTIN ESTERASE BESA"/>
    <property type="match status" value="1"/>
</dbReference>
<accession>A0A318UMV7</accession>
<protein>
    <recommendedName>
        <fullName evidence="3">Alpha/beta superfamily hydrolase</fullName>
    </recommendedName>
</protein>
<reference evidence="1 2" key="1">
    <citation type="submission" date="2018-06" db="EMBL/GenBank/DDBJ databases">
        <title>Genomic Encyclopedia of Archaeal and Bacterial Type Strains, Phase II (KMG-II): from individual species to whole genera.</title>
        <authorList>
            <person name="Goeker M."/>
        </authorList>
    </citation>
    <scope>NUCLEOTIDE SEQUENCE [LARGE SCALE GENOMIC DNA]</scope>
    <source>
        <strain evidence="1 2">DSM 27372</strain>
    </source>
</reference>
<evidence type="ECO:0000313" key="1">
    <source>
        <dbReference type="EMBL" id="PYF77101.1"/>
    </source>
</evidence>
<evidence type="ECO:0000313" key="2">
    <source>
        <dbReference type="Proteomes" id="UP000248198"/>
    </source>
</evidence>
<dbReference type="InterPro" id="IPR050583">
    <property type="entry name" value="Mycobacterial_A85_antigen"/>
</dbReference>
<dbReference type="EMBL" id="QKLU01000001">
    <property type="protein sequence ID" value="PYF77101.1"/>
    <property type="molecule type" value="Genomic_DNA"/>
</dbReference>
<dbReference type="AlphaFoldDB" id="A0A318UMV7"/>
<evidence type="ECO:0008006" key="3">
    <source>
        <dbReference type="Google" id="ProtNLM"/>
    </source>
</evidence>
<dbReference type="Gene3D" id="3.40.50.1820">
    <property type="entry name" value="alpha/beta hydrolase"/>
    <property type="match status" value="1"/>
</dbReference>
<dbReference type="InterPro" id="IPR000801">
    <property type="entry name" value="Esterase-like"/>
</dbReference>
<organism evidence="1 2">
    <name type="scientific">Pedobacter nutrimenti</name>
    <dbReference type="NCBI Taxonomy" id="1241337"/>
    <lineage>
        <taxon>Bacteria</taxon>
        <taxon>Pseudomonadati</taxon>
        <taxon>Bacteroidota</taxon>
        <taxon>Sphingobacteriia</taxon>
        <taxon>Sphingobacteriales</taxon>
        <taxon>Sphingobacteriaceae</taxon>
        <taxon>Pedobacter</taxon>
    </lineage>
</organism>